<feature type="transmembrane region" description="Helical" evidence="1">
    <location>
        <begin position="20"/>
        <end position="39"/>
    </location>
</feature>
<keyword evidence="1" id="KW-0812">Transmembrane</keyword>
<evidence type="ECO:0000256" key="1">
    <source>
        <dbReference type="SAM" id="Phobius"/>
    </source>
</evidence>
<keyword evidence="1" id="KW-1133">Transmembrane helix</keyword>
<keyword evidence="3" id="KW-1185">Reference proteome</keyword>
<evidence type="ECO:0000313" key="2">
    <source>
        <dbReference type="EMBL" id="GCE27647.1"/>
    </source>
</evidence>
<dbReference type="Proteomes" id="UP000287171">
    <property type="component" value="Unassembled WGS sequence"/>
</dbReference>
<evidence type="ECO:0000313" key="3">
    <source>
        <dbReference type="Proteomes" id="UP000287171"/>
    </source>
</evidence>
<dbReference type="AlphaFoldDB" id="A0A402B8K0"/>
<name>A0A402B8K0_9CHLR</name>
<gene>
    <name evidence="2" type="ORF">KDA_31310</name>
</gene>
<comment type="caution">
    <text evidence="2">The sequence shown here is derived from an EMBL/GenBank/DDBJ whole genome shotgun (WGS) entry which is preliminary data.</text>
</comment>
<reference evidence="3" key="1">
    <citation type="submission" date="2018-12" db="EMBL/GenBank/DDBJ databases">
        <title>Tengunoibacter tsumagoiensis gen. nov., sp. nov., Dictyobacter kobayashii sp. nov., D. alpinus sp. nov., and D. joshuensis sp. nov. and description of Dictyobacteraceae fam. nov. within the order Ktedonobacterales isolated from Tengu-no-mugimeshi.</title>
        <authorList>
            <person name="Wang C.M."/>
            <person name="Zheng Y."/>
            <person name="Sakai Y."/>
            <person name="Toyoda A."/>
            <person name="Minakuchi Y."/>
            <person name="Abe K."/>
            <person name="Yokota A."/>
            <person name="Yabe S."/>
        </authorList>
    </citation>
    <scope>NUCLEOTIDE SEQUENCE [LARGE SCALE GENOMIC DNA]</scope>
    <source>
        <strain evidence="3">Uno16</strain>
    </source>
</reference>
<protein>
    <submittedName>
        <fullName evidence="2">Uncharacterized protein</fullName>
    </submittedName>
</protein>
<accession>A0A402B8K0</accession>
<keyword evidence="1" id="KW-0472">Membrane</keyword>
<organism evidence="2 3">
    <name type="scientific">Dictyobacter alpinus</name>
    <dbReference type="NCBI Taxonomy" id="2014873"/>
    <lineage>
        <taxon>Bacteria</taxon>
        <taxon>Bacillati</taxon>
        <taxon>Chloroflexota</taxon>
        <taxon>Ktedonobacteria</taxon>
        <taxon>Ktedonobacterales</taxon>
        <taxon>Dictyobacteraceae</taxon>
        <taxon>Dictyobacter</taxon>
    </lineage>
</organism>
<sequence>MRQSQLSTLPVIARFHASSFIFCTSMIAFFQLMAVTGFVSRCCGREETVQPRDGLRLQAW</sequence>
<proteinExistence type="predicted"/>
<dbReference type="EMBL" id="BIFT01000001">
    <property type="protein sequence ID" value="GCE27647.1"/>
    <property type="molecule type" value="Genomic_DNA"/>
</dbReference>